<feature type="binding site" evidence="7">
    <location>
        <position position="200"/>
    </location>
    <ligand>
        <name>Cu cation</name>
        <dbReference type="ChEBI" id="CHEBI:23378"/>
        <label>A</label>
    </ligand>
</feature>
<evidence type="ECO:0000256" key="5">
    <source>
        <dbReference type="ARBA" id="ARBA00023008"/>
    </source>
</evidence>
<evidence type="ECO:0000256" key="1">
    <source>
        <dbReference type="ARBA" id="ARBA00009928"/>
    </source>
</evidence>
<dbReference type="AlphaFoldDB" id="A0AAD4RUT1"/>
<keyword evidence="5 7" id="KW-0186">Copper</keyword>
<dbReference type="Pfam" id="PF12142">
    <property type="entry name" value="PPO1_DWL"/>
    <property type="match status" value="1"/>
</dbReference>
<keyword evidence="4" id="KW-0560">Oxidoreductase</keyword>
<proteinExistence type="inferred from homology"/>
<feature type="region of interest" description="Disordered" evidence="10">
    <location>
        <begin position="1"/>
        <end position="59"/>
    </location>
</feature>
<dbReference type="InterPro" id="IPR022740">
    <property type="entry name" value="Polyphenol_oxidase_C"/>
</dbReference>
<dbReference type="Gene3D" id="1.10.1280.10">
    <property type="entry name" value="Di-copper center containing domain from catechol oxidase"/>
    <property type="match status" value="1"/>
</dbReference>
<keyword evidence="2 7" id="KW-0479">Metal-binding</keyword>
<dbReference type="InterPro" id="IPR016213">
    <property type="entry name" value="Polyphenol_oxidase"/>
</dbReference>
<dbReference type="Pfam" id="PF12143">
    <property type="entry name" value="PPO1_KFDV"/>
    <property type="match status" value="1"/>
</dbReference>
<dbReference type="InterPro" id="IPR050316">
    <property type="entry name" value="Tyrosinase/Hemocyanin"/>
</dbReference>
<feature type="disulfide bond" evidence="8">
    <location>
        <begin position="101"/>
        <end position="116"/>
    </location>
</feature>
<feature type="domain" description="Tyrosinase copper-binding" evidence="12">
    <location>
        <begin position="358"/>
        <end position="369"/>
    </location>
</feature>
<feature type="domain" description="Tyrosinase copper-binding" evidence="11">
    <location>
        <begin position="200"/>
        <end position="217"/>
    </location>
</feature>
<evidence type="ECO:0000256" key="3">
    <source>
        <dbReference type="ARBA" id="ARBA00022784"/>
    </source>
</evidence>
<dbReference type="InterPro" id="IPR002227">
    <property type="entry name" value="Tyrosinase_Cu-bd"/>
</dbReference>
<comment type="similarity">
    <text evidence="1">Belongs to the tyrosinase family.</text>
</comment>
<comment type="cofactor">
    <cofactor evidence="7">
        <name>Cu(2+)</name>
        <dbReference type="ChEBI" id="CHEBI:29036"/>
    </cofactor>
    <text evidence="7">Binds 2 copper ions per subunit.</text>
</comment>
<keyword evidence="6 8" id="KW-1015">Disulfide bond</keyword>
<evidence type="ECO:0000256" key="6">
    <source>
        <dbReference type="ARBA" id="ARBA00023157"/>
    </source>
</evidence>
<feature type="binding site" evidence="7">
    <location>
        <position position="335"/>
    </location>
    <ligand>
        <name>Cu cation</name>
        <dbReference type="ChEBI" id="CHEBI:23378"/>
        <label>B</label>
    </ligand>
</feature>
<dbReference type="PANTHER" id="PTHR11474:SF76">
    <property type="entry name" value="SHKT DOMAIN-CONTAINING PROTEIN"/>
    <property type="match status" value="1"/>
</dbReference>
<evidence type="ECO:0000256" key="10">
    <source>
        <dbReference type="SAM" id="MobiDB-lite"/>
    </source>
</evidence>
<dbReference type="Pfam" id="PF00264">
    <property type="entry name" value="Tyrosinase"/>
    <property type="match status" value="1"/>
</dbReference>
<feature type="binding site" evidence="7">
    <location>
        <position position="331"/>
    </location>
    <ligand>
        <name>Cu cation</name>
        <dbReference type="ChEBI" id="CHEBI:23378"/>
        <label>B</label>
    </ligand>
</feature>
<dbReference type="FunFam" id="1.10.1280.10:FF:000007">
    <property type="entry name" value="Polyphenol oxidase, chloroplastic"/>
    <property type="match status" value="1"/>
</dbReference>
<evidence type="ECO:0000256" key="7">
    <source>
        <dbReference type="PIRSR" id="PIRSR000290-1"/>
    </source>
</evidence>
<dbReference type="PANTHER" id="PTHR11474">
    <property type="entry name" value="TYROSINASE FAMILY MEMBER"/>
    <property type="match status" value="1"/>
</dbReference>
<dbReference type="PROSITE" id="PS00497">
    <property type="entry name" value="TYROSINASE_1"/>
    <property type="match status" value="1"/>
</dbReference>
<keyword evidence="14" id="KW-1185">Reference proteome</keyword>
<feature type="compositionally biased region" description="Basic and acidic residues" evidence="10">
    <location>
        <begin position="47"/>
        <end position="59"/>
    </location>
</feature>
<feature type="binding site" evidence="7">
    <location>
        <position position="365"/>
    </location>
    <ligand>
        <name>Cu cation</name>
        <dbReference type="ChEBI" id="CHEBI:23378"/>
        <label>B</label>
    </ligand>
</feature>
<dbReference type="InterPro" id="IPR008922">
    <property type="entry name" value="Di-copper_centre_dom_sf"/>
</dbReference>
<feature type="disulfide bond" evidence="8">
    <location>
        <begin position="115"/>
        <end position="178"/>
    </location>
</feature>
<feature type="binding site" evidence="7">
    <location>
        <position position="209"/>
    </location>
    <ligand>
        <name>Cu cation</name>
        <dbReference type="ChEBI" id="CHEBI:23378"/>
        <label>A</label>
    </ligand>
</feature>
<reference evidence="13" key="1">
    <citation type="submission" date="2022-04" db="EMBL/GenBank/DDBJ databases">
        <title>A functionally conserved STORR gene fusion in Papaver species that diverged 16.8 million years ago.</title>
        <authorList>
            <person name="Catania T."/>
        </authorList>
    </citation>
    <scope>NUCLEOTIDE SEQUENCE</scope>
    <source>
        <strain evidence="13">S-188037</strain>
    </source>
</reference>
<evidence type="ECO:0000256" key="2">
    <source>
        <dbReference type="ARBA" id="ARBA00022723"/>
    </source>
</evidence>
<feature type="compositionally biased region" description="Low complexity" evidence="10">
    <location>
        <begin position="1"/>
        <end position="25"/>
    </location>
</feature>
<dbReference type="PIRSF" id="PIRSF000290">
    <property type="entry name" value="PPO_plant"/>
    <property type="match status" value="1"/>
</dbReference>
<dbReference type="GO" id="GO:0004097">
    <property type="term" value="F:catechol oxidase activity"/>
    <property type="evidence" value="ECO:0007669"/>
    <property type="project" value="InterPro"/>
</dbReference>
<gene>
    <name evidence="13" type="ORF">MKW98_025885</name>
</gene>
<dbReference type="InterPro" id="IPR022739">
    <property type="entry name" value="Polyphenol_oxidase_cen"/>
</dbReference>
<evidence type="ECO:0000259" key="11">
    <source>
        <dbReference type="PROSITE" id="PS00497"/>
    </source>
</evidence>
<dbReference type="EMBL" id="JAJJMB010017985">
    <property type="protein sequence ID" value="KAI3833001.1"/>
    <property type="molecule type" value="Genomic_DNA"/>
</dbReference>
<feature type="binding site" evidence="7">
    <location>
        <position position="177"/>
    </location>
    <ligand>
        <name>Cu cation</name>
        <dbReference type="ChEBI" id="CHEBI:23378"/>
        <label>A</label>
    </ligand>
</feature>
<dbReference type="GO" id="GO:0046872">
    <property type="term" value="F:metal ion binding"/>
    <property type="evidence" value="ECO:0007669"/>
    <property type="project" value="UniProtKB-KW"/>
</dbReference>
<dbReference type="Proteomes" id="UP001202328">
    <property type="component" value="Unassembled WGS sequence"/>
</dbReference>
<evidence type="ECO:0000313" key="14">
    <source>
        <dbReference type="Proteomes" id="UP001202328"/>
    </source>
</evidence>
<evidence type="ECO:0000259" key="12">
    <source>
        <dbReference type="PROSITE" id="PS00498"/>
    </source>
</evidence>
<evidence type="ECO:0000256" key="4">
    <source>
        <dbReference type="ARBA" id="ARBA00023002"/>
    </source>
</evidence>
<keyword evidence="3" id="KW-0883">Thioether bond</keyword>
<evidence type="ECO:0000256" key="8">
    <source>
        <dbReference type="PIRSR" id="PIRSR000290-2"/>
    </source>
</evidence>
<dbReference type="SUPFAM" id="SSF48056">
    <property type="entry name" value="Di-copper centre-containing domain"/>
    <property type="match status" value="1"/>
</dbReference>
<comment type="caution">
    <text evidence="13">The sequence shown here is derived from an EMBL/GenBank/DDBJ whole genome shotgun (WGS) entry which is preliminary data.</text>
</comment>
<evidence type="ECO:0000256" key="9">
    <source>
        <dbReference type="PIRSR" id="PIRSR000290-3"/>
    </source>
</evidence>
<dbReference type="PRINTS" id="PR00092">
    <property type="entry name" value="TYROSINASE"/>
</dbReference>
<dbReference type="GO" id="GO:0046148">
    <property type="term" value="P:pigment biosynthetic process"/>
    <property type="evidence" value="ECO:0007669"/>
    <property type="project" value="InterPro"/>
</dbReference>
<organism evidence="13 14">
    <name type="scientific">Papaver atlanticum</name>
    <dbReference type="NCBI Taxonomy" id="357466"/>
    <lineage>
        <taxon>Eukaryota</taxon>
        <taxon>Viridiplantae</taxon>
        <taxon>Streptophyta</taxon>
        <taxon>Embryophyta</taxon>
        <taxon>Tracheophyta</taxon>
        <taxon>Spermatophyta</taxon>
        <taxon>Magnoliopsida</taxon>
        <taxon>Ranunculales</taxon>
        <taxon>Papaveraceae</taxon>
        <taxon>Papaveroideae</taxon>
        <taxon>Papaver</taxon>
    </lineage>
</organism>
<evidence type="ECO:0000313" key="13">
    <source>
        <dbReference type="EMBL" id="KAI3833001.1"/>
    </source>
</evidence>
<sequence>MASLSSLNSISSASSRSPSACPSSSQKKTQISVVRKQKYSRSIHCRANKDQDRRDKENGSFVDRRNMLLGLGGLYGAATAGFGADRLAMAAPIAPPDLSKCGPANLPAGAVPINCCPPPDTKIIDFELPSSSTPCRVRPAAHLVDDEYIAKYNKAYELMKALPDDDPRSFKQQANVHCAYCDGAYDQAASGFPKMEIQVHGSWLFFPFHRYYVYFHEKILGSLIGDPTFALPFWNWDAPAGMQMPSMFANPDSSLYDKLRDAKHQPPYLLDLNYNLVDSNLPAHQQYTSNLTTMYRQMVSGAKTATLFLGSPYRAGDVANPGAGTLENVPHGPVHFFAGDRSQPNVENMGNFYSAARDPIFFAHHSNCDRMWTLWKGLGGNRQDFTDPDFLNAAFLFYDENKQLVRVTIKDCLEQENLRYKYQDVEIPWLRTKPSTPKARNVEKKIAKKKAVSTPEFPIVLLDKTIQILVKRPKTKARSKKDKEDKEEILIISGIELDRGALVKFDVFINDEHEVGPESSEFAGSFTNVPHKHGRKEKKIKTLLKLGITDILEDLDAEDDEEVLVTIVPKDSGRGTEVVTIEGIEIEFAS</sequence>
<feature type="compositionally biased region" description="Basic residues" evidence="10">
    <location>
        <begin position="35"/>
        <end position="46"/>
    </location>
</feature>
<name>A0AAD4RUT1_9MAGN</name>
<accession>A0AAD4RUT1</accession>
<feature type="cross-link" description="2'-(S-cysteinyl)-histidine (Cys-His)" evidence="9">
    <location>
        <begin position="181"/>
        <end position="200"/>
    </location>
</feature>
<dbReference type="PROSITE" id="PS00498">
    <property type="entry name" value="TYROSINASE_2"/>
    <property type="match status" value="1"/>
</dbReference>
<protein>
    <recommendedName>
        <fullName evidence="11 12">Tyrosinase copper-binding domain-containing protein</fullName>
    </recommendedName>
</protein>